<evidence type="ECO:0000256" key="1">
    <source>
        <dbReference type="ARBA" id="ARBA00004651"/>
    </source>
</evidence>
<evidence type="ECO:0000256" key="4">
    <source>
        <dbReference type="ARBA" id="ARBA00022989"/>
    </source>
</evidence>
<dbReference type="RefSeq" id="WP_189248664.1">
    <property type="nucleotide sequence ID" value="NZ_BMQJ01000012.1"/>
</dbReference>
<evidence type="ECO:0000256" key="2">
    <source>
        <dbReference type="ARBA" id="ARBA00022475"/>
    </source>
</evidence>
<evidence type="ECO:0000256" key="5">
    <source>
        <dbReference type="ARBA" id="ARBA00023136"/>
    </source>
</evidence>
<feature type="transmembrane region" description="Helical" evidence="7">
    <location>
        <begin position="256"/>
        <end position="275"/>
    </location>
</feature>
<keyword evidence="9" id="KW-1185">Reference proteome</keyword>
<evidence type="ECO:0000256" key="3">
    <source>
        <dbReference type="ARBA" id="ARBA00022692"/>
    </source>
</evidence>
<feature type="transmembrane region" description="Helical" evidence="7">
    <location>
        <begin position="207"/>
        <end position="228"/>
    </location>
</feature>
<organism evidence="8 9">
    <name type="scientific">Streptosporangium pseudovulgare</name>
    <dbReference type="NCBI Taxonomy" id="35765"/>
    <lineage>
        <taxon>Bacteria</taxon>
        <taxon>Bacillati</taxon>
        <taxon>Actinomycetota</taxon>
        <taxon>Actinomycetes</taxon>
        <taxon>Streptosporangiales</taxon>
        <taxon>Streptosporangiaceae</taxon>
        <taxon>Streptosporangium</taxon>
    </lineage>
</organism>
<dbReference type="InterPro" id="IPR019108">
    <property type="entry name" value="Caa3_assmbl_CtaG-rel"/>
</dbReference>
<evidence type="ECO:0000256" key="6">
    <source>
        <dbReference type="SAM" id="MobiDB-lite"/>
    </source>
</evidence>
<dbReference type="Pfam" id="PF09678">
    <property type="entry name" value="Caa3_CtaG"/>
    <property type="match status" value="1"/>
</dbReference>
<sequence length="307" mass="32977">MRPDMTLLAHGGGAGPWKWDVLAVVCWILLLAAAYLGGLRAFSGPRLRSARAGARRLGTVRAACFAGGLLAVAVALLPPLDHAADERLFAHMAQHMVLVVVAAPLLAAGAPGLVVPLTLPPRWRHGLASVRHAARNLPLLRLLYLPVTAWLLHTVVLWFWHLPVPYDLALAVEPVHVIEHLCFLGAAWLLWWHLLTPGRHRIGGPVALLYLFVTMLPAAALGAVLTLARAPLYPLQAAEAAGIGVDPLTDQQLAGLVMWVPADLVYFAVMIALFLRWMGGPAGEDGTAAPPRVPEVPERVPSEEARP</sequence>
<evidence type="ECO:0000313" key="8">
    <source>
        <dbReference type="EMBL" id="GGQ11858.1"/>
    </source>
</evidence>
<keyword evidence="3 7" id="KW-0812">Transmembrane</keyword>
<dbReference type="EMBL" id="BMQJ01000012">
    <property type="protein sequence ID" value="GGQ11858.1"/>
    <property type="molecule type" value="Genomic_DNA"/>
</dbReference>
<keyword evidence="2" id="KW-1003">Cell membrane</keyword>
<name>A0ABQ2R787_9ACTN</name>
<gene>
    <name evidence="8" type="ORF">GCM10010140_47610</name>
</gene>
<evidence type="ECO:0000256" key="7">
    <source>
        <dbReference type="SAM" id="Phobius"/>
    </source>
</evidence>
<protein>
    <recommendedName>
        <fullName evidence="10">Cytochrome c oxidase assembly protein</fullName>
    </recommendedName>
</protein>
<comment type="caution">
    <text evidence="8">The sequence shown here is derived from an EMBL/GenBank/DDBJ whole genome shotgun (WGS) entry which is preliminary data.</text>
</comment>
<dbReference type="Proteomes" id="UP000611554">
    <property type="component" value="Unassembled WGS sequence"/>
</dbReference>
<accession>A0ABQ2R787</accession>
<feature type="transmembrane region" description="Helical" evidence="7">
    <location>
        <begin position="20"/>
        <end position="38"/>
    </location>
</feature>
<reference evidence="9" key="1">
    <citation type="journal article" date="2019" name="Int. J. Syst. Evol. Microbiol.">
        <title>The Global Catalogue of Microorganisms (GCM) 10K type strain sequencing project: providing services to taxonomists for standard genome sequencing and annotation.</title>
        <authorList>
            <consortium name="The Broad Institute Genomics Platform"/>
            <consortium name="The Broad Institute Genome Sequencing Center for Infectious Disease"/>
            <person name="Wu L."/>
            <person name="Ma J."/>
        </authorList>
    </citation>
    <scope>NUCLEOTIDE SEQUENCE [LARGE SCALE GENOMIC DNA]</scope>
    <source>
        <strain evidence="9">JCM 3115</strain>
    </source>
</reference>
<keyword evidence="5 7" id="KW-0472">Membrane</keyword>
<proteinExistence type="predicted"/>
<comment type="subcellular location">
    <subcellularLocation>
        <location evidence="1">Cell membrane</location>
        <topology evidence="1">Multi-pass membrane protein</topology>
    </subcellularLocation>
</comment>
<feature type="region of interest" description="Disordered" evidence="6">
    <location>
        <begin position="284"/>
        <end position="307"/>
    </location>
</feature>
<keyword evidence="4 7" id="KW-1133">Transmembrane helix</keyword>
<feature type="transmembrane region" description="Helical" evidence="7">
    <location>
        <begin position="139"/>
        <end position="160"/>
    </location>
</feature>
<evidence type="ECO:0008006" key="10">
    <source>
        <dbReference type="Google" id="ProtNLM"/>
    </source>
</evidence>
<feature type="transmembrane region" description="Helical" evidence="7">
    <location>
        <begin position="97"/>
        <end position="119"/>
    </location>
</feature>
<feature type="transmembrane region" description="Helical" evidence="7">
    <location>
        <begin position="175"/>
        <end position="195"/>
    </location>
</feature>
<feature type="transmembrane region" description="Helical" evidence="7">
    <location>
        <begin position="59"/>
        <end position="77"/>
    </location>
</feature>
<feature type="compositionally biased region" description="Basic and acidic residues" evidence="6">
    <location>
        <begin position="295"/>
        <end position="307"/>
    </location>
</feature>
<evidence type="ECO:0000313" key="9">
    <source>
        <dbReference type="Proteomes" id="UP000611554"/>
    </source>
</evidence>